<evidence type="ECO:0000313" key="2">
    <source>
        <dbReference type="Proteomes" id="UP000001075"/>
    </source>
</evidence>
<proteinExistence type="predicted"/>
<organism evidence="1 2">
    <name type="scientific">Cricetulus griseus</name>
    <name type="common">Chinese hamster</name>
    <name type="synonym">Cricetulus barabensis griseus</name>
    <dbReference type="NCBI Taxonomy" id="10029"/>
    <lineage>
        <taxon>Eukaryota</taxon>
        <taxon>Metazoa</taxon>
        <taxon>Chordata</taxon>
        <taxon>Craniata</taxon>
        <taxon>Vertebrata</taxon>
        <taxon>Euteleostomi</taxon>
        <taxon>Mammalia</taxon>
        <taxon>Eutheria</taxon>
        <taxon>Euarchontoglires</taxon>
        <taxon>Glires</taxon>
        <taxon>Rodentia</taxon>
        <taxon>Myomorpha</taxon>
        <taxon>Muroidea</taxon>
        <taxon>Cricetidae</taxon>
        <taxon>Cricetinae</taxon>
        <taxon>Cricetulus</taxon>
    </lineage>
</organism>
<gene>
    <name evidence="1" type="ORF">I79_002965</name>
</gene>
<sequence length="73" mass="7616">MSILSKDDLEKKSRSLTLSLAVPSSLSRLGFCCPPVVTSVHAGLSPVPVLTMGTGARPAFCSPALTRLATSRM</sequence>
<dbReference type="AlphaFoldDB" id="G3GYR0"/>
<dbReference type="InParanoid" id="G3GYR0"/>
<reference evidence="2" key="1">
    <citation type="journal article" date="2011" name="Nat. Biotechnol.">
        <title>The genomic sequence of the Chinese hamster ovary (CHO)-K1 cell line.</title>
        <authorList>
            <person name="Xu X."/>
            <person name="Nagarajan H."/>
            <person name="Lewis N.E."/>
            <person name="Pan S."/>
            <person name="Cai Z."/>
            <person name="Liu X."/>
            <person name="Chen W."/>
            <person name="Xie M."/>
            <person name="Wang W."/>
            <person name="Hammond S."/>
            <person name="Andersen M.R."/>
            <person name="Neff N."/>
            <person name="Passarelli B."/>
            <person name="Koh W."/>
            <person name="Fan H.C."/>
            <person name="Wang J."/>
            <person name="Gui Y."/>
            <person name="Lee K.H."/>
            <person name="Betenbaugh M.J."/>
            <person name="Quake S.R."/>
            <person name="Famili I."/>
            <person name="Palsson B.O."/>
            <person name="Wang J."/>
        </authorList>
    </citation>
    <scope>NUCLEOTIDE SEQUENCE [LARGE SCALE GENOMIC DNA]</scope>
    <source>
        <strain evidence="2">CHO K1 cell line</strain>
    </source>
</reference>
<accession>G3GYR0</accession>
<protein>
    <submittedName>
        <fullName evidence="1">Uncharacterized protein</fullName>
    </submittedName>
</protein>
<dbReference type="Proteomes" id="UP000001075">
    <property type="component" value="Unassembled WGS sequence"/>
</dbReference>
<evidence type="ECO:0000313" key="1">
    <source>
        <dbReference type="EMBL" id="EGV94602.1"/>
    </source>
</evidence>
<name>G3GYR0_CRIGR</name>
<dbReference type="EMBL" id="JH000068">
    <property type="protein sequence ID" value="EGV94602.1"/>
    <property type="molecule type" value="Genomic_DNA"/>
</dbReference>